<dbReference type="GO" id="GO:0030247">
    <property type="term" value="F:polysaccharide binding"/>
    <property type="evidence" value="ECO:0007669"/>
    <property type="project" value="InterPro"/>
</dbReference>
<dbReference type="InterPro" id="IPR000719">
    <property type="entry name" value="Prot_kinase_dom"/>
</dbReference>
<reference evidence="19 20" key="2">
    <citation type="journal article" date="2019" name="Plant Biotechnol. J.">
        <title>The red bayberry genome and genetic basis of sex determination.</title>
        <authorList>
            <person name="Jia H.M."/>
            <person name="Jia H.J."/>
            <person name="Cai Q.L."/>
            <person name="Wang Y."/>
            <person name="Zhao H.B."/>
            <person name="Yang W.F."/>
            <person name="Wang G.Y."/>
            <person name="Li Y.H."/>
            <person name="Zhan D.L."/>
            <person name="Shen Y.T."/>
            <person name="Niu Q.F."/>
            <person name="Chang L."/>
            <person name="Qiu J."/>
            <person name="Zhao L."/>
            <person name="Xie H.B."/>
            <person name="Fu W.Y."/>
            <person name="Jin J."/>
            <person name="Li X.W."/>
            <person name="Jiao Y."/>
            <person name="Zhou C.C."/>
            <person name="Tu T."/>
            <person name="Chai C.Y."/>
            <person name="Gao J.L."/>
            <person name="Fan L.J."/>
            <person name="van de Weg E."/>
            <person name="Wang J.Y."/>
            <person name="Gao Z.S."/>
        </authorList>
    </citation>
    <scope>NUCLEOTIDE SEQUENCE [LARGE SCALE GENOMIC DNA]</scope>
    <source>
        <tissue evidence="19">Leaves</tissue>
    </source>
</reference>
<keyword evidence="4" id="KW-0808">Transferase</keyword>
<evidence type="ECO:0000256" key="8">
    <source>
        <dbReference type="ARBA" id="ARBA00022777"/>
    </source>
</evidence>
<evidence type="ECO:0000256" key="13">
    <source>
        <dbReference type="ARBA" id="ARBA00047951"/>
    </source>
</evidence>
<gene>
    <name evidence="19" type="ORF">CJ030_MR3G001203</name>
    <name evidence="17" type="ORF">CJ030_MR6G019371</name>
    <name evidence="18" type="ORF">CJ030_MR6G019374</name>
</gene>
<feature type="domain" description="Protein kinase" evidence="16">
    <location>
        <begin position="416"/>
        <end position="702"/>
    </location>
</feature>
<dbReference type="SMART" id="SM00179">
    <property type="entry name" value="EGF_CA"/>
    <property type="match status" value="1"/>
</dbReference>
<dbReference type="PROSITE" id="PS01187">
    <property type="entry name" value="EGF_CA"/>
    <property type="match status" value="1"/>
</dbReference>
<evidence type="ECO:0000256" key="6">
    <source>
        <dbReference type="ARBA" id="ARBA00022737"/>
    </source>
</evidence>
<keyword evidence="6" id="KW-0677">Repeat</keyword>
<evidence type="ECO:0000256" key="2">
    <source>
        <dbReference type="ARBA" id="ARBA00022527"/>
    </source>
</evidence>
<dbReference type="PROSITE" id="PS50011">
    <property type="entry name" value="PROTEIN_KINASE_DOM"/>
    <property type="match status" value="1"/>
</dbReference>
<dbReference type="AlphaFoldDB" id="A0A6A1W244"/>
<evidence type="ECO:0000313" key="18">
    <source>
        <dbReference type="EMBL" id="KAB1209628.1"/>
    </source>
</evidence>
<protein>
    <submittedName>
        <fullName evidence="19">Wall-associated receptor kinase 2</fullName>
    </submittedName>
</protein>
<dbReference type="Gene3D" id="1.10.510.10">
    <property type="entry name" value="Transferase(Phosphotransferase) domain 1"/>
    <property type="match status" value="1"/>
</dbReference>
<dbReference type="InterPro" id="IPR001245">
    <property type="entry name" value="Ser-Thr/Tyr_kinase_cat_dom"/>
</dbReference>
<dbReference type="PROSITE" id="PS00108">
    <property type="entry name" value="PROTEIN_KINASE_ST"/>
    <property type="match status" value="1"/>
</dbReference>
<keyword evidence="5 15" id="KW-0732">Signal</keyword>
<comment type="catalytic activity">
    <reaction evidence="12">
        <text>L-seryl-[protein] + ATP = O-phospho-L-seryl-[protein] + ADP + H(+)</text>
        <dbReference type="Rhea" id="RHEA:17989"/>
        <dbReference type="Rhea" id="RHEA-COMP:9863"/>
        <dbReference type="Rhea" id="RHEA-COMP:11604"/>
        <dbReference type="ChEBI" id="CHEBI:15378"/>
        <dbReference type="ChEBI" id="CHEBI:29999"/>
        <dbReference type="ChEBI" id="CHEBI:30616"/>
        <dbReference type="ChEBI" id="CHEBI:83421"/>
        <dbReference type="ChEBI" id="CHEBI:456216"/>
    </reaction>
</comment>
<dbReference type="SUPFAM" id="SSF56112">
    <property type="entry name" value="Protein kinase-like (PK-like)"/>
    <property type="match status" value="1"/>
</dbReference>
<keyword evidence="20" id="KW-1185">Reference proteome</keyword>
<keyword evidence="11" id="KW-0325">Glycoprotein</keyword>
<dbReference type="EMBL" id="RXIC02000024">
    <property type="protein sequence ID" value="KAB1209625.1"/>
    <property type="molecule type" value="Genomic_DNA"/>
</dbReference>
<evidence type="ECO:0000256" key="11">
    <source>
        <dbReference type="ARBA" id="ARBA00023180"/>
    </source>
</evidence>
<keyword evidence="19" id="KW-0675">Receptor</keyword>
<dbReference type="Gene3D" id="3.30.200.20">
    <property type="entry name" value="Phosphorylase Kinase, domain 1"/>
    <property type="match status" value="1"/>
</dbReference>
<reference evidence="19" key="3">
    <citation type="submission" date="2019-09" db="EMBL/GenBank/DDBJ databases">
        <authorList>
            <person name="Gao Z."/>
        </authorList>
    </citation>
    <scope>NUCLEOTIDE SEQUENCE</scope>
    <source>
        <tissue evidence="19">Leaves</tissue>
    </source>
</reference>
<dbReference type="InterPro" id="IPR025287">
    <property type="entry name" value="WAK_GUB"/>
</dbReference>
<evidence type="ECO:0000256" key="12">
    <source>
        <dbReference type="ARBA" id="ARBA00047558"/>
    </source>
</evidence>
<dbReference type="Proteomes" id="UP000516437">
    <property type="component" value="Chromosome 6"/>
</dbReference>
<evidence type="ECO:0000313" key="17">
    <source>
        <dbReference type="EMBL" id="KAB1209625.1"/>
    </source>
</evidence>
<keyword evidence="9" id="KW-0067">ATP-binding</keyword>
<dbReference type="InterPro" id="IPR000742">
    <property type="entry name" value="EGF"/>
</dbReference>
<dbReference type="FunFam" id="1.10.510.10:FF:000084">
    <property type="entry name" value="Wall-associated receptor kinase 2"/>
    <property type="match status" value="1"/>
</dbReference>
<name>A0A6A1W244_9ROSI</name>
<dbReference type="SUPFAM" id="SSF57196">
    <property type="entry name" value="EGF/Laminin"/>
    <property type="match status" value="1"/>
</dbReference>
<keyword evidence="10" id="KW-1015">Disulfide bond</keyword>
<dbReference type="CDD" id="cd00054">
    <property type="entry name" value="EGF_CA"/>
    <property type="match status" value="1"/>
</dbReference>
<dbReference type="GO" id="GO:0005886">
    <property type="term" value="C:plasma membrane"/>
    <property type="evidence" value="ECO:0007669"/>
    <property type="project" value="TreeGrafter"/>
</dbReference>
<evidence type="ECO:0000256" key="3">
    <source>
        <dbReference type="ARBA" id="ARBA00022536"/>
    </source>
</evidence>
<dbReference type="PROSITE" id="PS00010">
    <property type="entry name" value="ASX_HYDROXYL"/>
    <property type="match status" value="1"/>
</dbReference>
<feature type="region of interest" description="Disordered" evidence="14">
    <location>
        <begin position="912"/>
        <end position="991"/>
    </location>
</feature>
<evidence type="ECO:0000256" key="1">
    <source>
        <dbReference type="ARBA" id="ARBA00004479"/>
    </source>
</evidence>
<dbReference type="Proteomes" id="UP000516437">
    <property type="component" value="Chromosome 3"/>
</dbReference>
<dbReference type="SMART" id="SM00181">
    <property type="entry name" value="EGF"/>
    <property type="match status" value="2"/>
</dbReference>
<comment type="catalytic activity">
    <reaction evidence="13">
        <text>L-threonyl-[protein] + ATP = O-phospho-L-threonyl-[protein] + ADP + H(+)</text>
        <dbReference type="Rhea" id="RHEA:46608"/>
        <dbReference type="Rhea" id="RHEA-COMP:11060"/>
        <dbReference type="Rhea" id="RHEA-COMP:11605"/>
        <dbReference type="ChEBI" id="CHEBI:15378"/>
        <dbReference type="ChEBI" id="CHEBI:30013"/>
        <dbReference type="ChEBI" id="CHEBI:30616"/>
        <dbReference type="ChEBI" id="CHEBI:61977"/>
        <dbReference type="ChEBI" id="CHEBI:456216"/>
    </reaction>
</comment>
<dbReference type="SMART" id="SM00220">
    <property type="entry name" value="S_TKc"/>
    <property type="match status" value="1"/>
</dbReference>
<dbReference type="GO" id="GO:0007166">
    <property type="term" value="P:cell surface receptor signaling pathway"/>
    <property type="evidence" value="ECO:0007669"/>
    <property type="project" value="InterPro"/>
</dbReference>
<dbReference type="Pfam" id="PF13947">
    <property type="entry name" value="GUB_WAK_bind"/>
    <property type="match status" value="1"/>
</dbReference>
<keyword evidence="2" id="KW-0723">Serine/threonine-protein kinase</keyword>
<dbReference type="PANTHER" id="PTHR27005:SF468">
    <property type="entry name" value="OS01G0310500 PROTEIN"/>
    <property type="match status" value="1"/>
</dbReference>
<evidence type="ECO:0000256" key="14">
    <source>
        <dbReference type="SAM" id="MobiDB-lite"/>
    </source>
</evidence>
<evidence type="ECO:0000256" key="7">
    <source>
        <dbReference type="ARBA" id="ARBA00022741"/>
    </source>
</evidence>
<dbReference type="FunFam" id="2.10.25.10:FF:000038">
    <property type="entry name" value="Fibrillin 2"/>
    <property type="match status" value="1"/>
</dbReference>
<dbReference type="EMBL" id="RXIC02000021">
    <property type="protein sequence ID" value="KAB1219314.1"/>
    <property type="molecule type" value="Genomic_DNA"/>
</dbReference>
<evidence type="ECO:0000256" key="15">
    <source>
        <dbReference type="SAM" id="SignalP"/>
    </source>
</evidence>
<dbReference type="InterPro" id="IPR045274">
    <property type="entry name" value="WAK-like"/>
</dbReference>
<dbReference type="EMBL" id="RXIC02000024">
    <property type="protein sequence ID" value="KAB1209628.1"/>
    <property type="molecule type" value="Genomic_DNA"/>
</dbReference>
<comment type="subcellular location">
    <subcellularLocation>
        <location evidence="1">Membrane</location>
        <topology evidence="1">Single-pass type I membrane protein</topology>
    </subcellularLocation>
</comment>
<keyword evidence="8 19" id="KW-0418">Kinase</keyword>
<feature type="compositionally biased region" description="Acidic residues" evidence="14">
    <location>
        <begin position="974"/>
        <end position="991"/>
    </location>
</feature>
<dbReference type="OrthoDB" id="4062651at2759"/>
<sequence length="991" mass="110229">MALYGKLFQVTFTGVMFAMLAAAAAAQAKPGCLNICGDVEIPFPFGLTGDCSLNPTFPVTCVDSSKPKWNDYFNVTSISIDAHQLEAQHFVASDCYDRFGAKLPPPPYNKPWLHTGGVFTLSKTRNKFTALGCDTYANITGLRNGENYTSGCVSVCNSLHNVVNGSCSGIGCCELEIPDGVTGIEMVVGSYQNHTKIWNFNPCGYAFVVKQGKFKFSSDYLSNLPFEVLPMVLDWAVANDTCEEGRQKSNFACQGNYSECFDLDTRPGYRCKCRQGYQGNPYLPDGCQDIDECKDPSLSKCTRAENCLNTPGNYTCHCPKWSNGDGRKDGEGCVADPSPVIKIAIGVGIGFIVTFVSSSRLQHFAQRRRRDNKLKKKNFQLNGGSILKEHLMSQGGSQETIKIFTAKELIDATNNYHESRILDQGDCGIVYEGHLPDKRIVAIKKSKRVAKNRVKQFINMLVGLSNINHKHVVKLLGCCLEEEVPLLVYEYVPKGTLLKYIHQRSNKSTFTWETRLRIAAETAEALSYLHSTASPTIIHGDVKSSNILLDDNLTAKVSDFETACLVLQDEECLATSGLNGTLGYLDPEYLQTHELTENSDVYSFGVLLVELLTGKEVFSFKRSPKEERSLAMHFLSSLKSHPWIEVVEECIIEEGNKKQIEEVVEITKRCLKVKGKQRPKMKDVAIELDLKRKKENEHKNWVSSSDIVGQVADVTLIRKNLKIADRDDDSSTIGPQEDPMVAEQDTDSAATIANVEEEDEGHKNQIEEVMDITKRCLGITKRCLKVKGKQRPKMKDVAIELDLKRKKENEHKNWASSSDTIGQVADVSLIRKNLKITDRDDDSSTVGSQEDPMVVEQDADSAATTTNVEEEDEENKKQIKEVVEITKRCSKVKGKQRPKMKDVAIELDLKRKKENEHKNWVSSSDTVGQVADDSLIRKNLKIADKDDDSSTFGPQKDPMVAEQHADSAATTANVEEDDAEEGADLDTDDDV</sequence>
<dbReference type="GO" id="GO:0004674">
    <property type="term" value="F:protein serine/threonine kinase activity"/>
    <property type="evidence" value="ECO:0007669"/>
    <property type="project" value="UniProtKB-KW"/>
</dbReference>
<evidence type="ECO:0000256" key="10">
    <source>
        <dbReference type="ARBA" id="ARBA00023157"/>
    </source>
</evidence>
<comment type="caution">
    <text evidence="19">The sequence shown here is derived from an EMBL/GenBank/DDBJ whole genome shotgun (WGS) entry which is preliminary data.</text>
</comment>
<evidence type="ECO:0000256" key="9">
    <source>
        <dbReference type="ARBA" id="ARBA00022840"/>
    </source>
</evidence>
<feature type="region of interest" description="Disordered" evidence="14">
    <location>
        <begin position="839"/>
        <end position="876"/>
    </location>
</feature>
<evidence type="ECO:0000256" key="4">
    <source>
        <dbReference type="ARBA" id="ARBA00022679"/>
    </source>
</evidence>
<dbReference type="GO" id="GO:0005509">
    <property type="term" value="F:calcium ion binding"/>
    <property type="evidence" value="ECO:0007669"/>
    <property type="project" value="InterPro"/>
</dbReference>
<dbReference type="InterPro" id="IPR001881">
    <property type="entry name" value="EGF-like_Ca-bd_dom"/>
</dbReference>
<accession>A0A6A1W244</accession>
<dbReference type="Pfam" id="PF07714">
    <property type="entry name" value="PK_Tyr_Ser-Thr"/>
    <property type="match status" value="1"/>
</dbReference>
<dbReference type="PANTHER" id="PTHR27005">
    <property type="entry name" value="WALL-ASSOCIATED RECEPTOR KINASE-LIKE 21"/>
    <property type="match status" value="1"/>
</dbReference>
<dbReference type="InterPro" id="IPR011009">
    <property type="entry name" value="Kinase-like_dom_sf"/>
</dbReference>
<evidence type="ECO:0000259" key="16">
    <source>
        <dbReference type="PROSITE" id="PS50011"/>
    </source>
</evidence>
<organism evidence="19 20">
    <name type="scientific">Morella rubra</name>
    <name type="common">Chinese bayberry</name>
    <dbReference type="NCBI Taxonomy" id="262757"/>
    <lineage>
        <taxon>Eukaryota</taxon>
        <taxon>Viridiplantae</taxon>
        <taxon>Streptophyta</taxon>
        <taxon>Embryophyta</taxon>
        <taxon>Tracheophyta</taxon>
        <taxon>Spermatophyta</taxon>
        <taxon>Magnoliopsida</taxon>
        <taxon>eudicotyledons</taxon>
        <taxon>Gunneridae</taxon>
        <taxon>Pentapetalae</taxon>
        <taxon>rosids</taxon>
        <taxon>fabids</taxon>
        <taxon>Fagales</taxon>
        <taxon>Myricaceae</taxon>
        <taxon>Morella</taxon>
    </lineage>
</organism>
<keyword evidence="7" id="KW-0547">Nucleotide-binding</keyword>
<keyword evidence="3" id="KW-0245">EGF-like domain</keyword>
<dbReference type="InterPro" id="IPR008271">
    <property type="entry name" value="Ser/Thr_kinase_AS"/>
</dbReference>
<dbReference type="InterPro" id="IPR000152">
    <property type="entry name" value="EGF-type_Asp/Asn_hydroxyl_site"/>
</dbReference>
<dbReference type="InterPro" id="IPR018097">
    <property type="entry name" value="EGF_Ca-bd_CS"/>
</dbReference>
<feature type="signal peptide" evidence="15">
    <location>
        <begin position="1"/>
        <end position="28"/>
    </location>
</feature>
<dbReference type="GO" id="GO:0005524">
    <property type="term" value="F:ATP binding"/>
    <property type="evidence" value="ECO:0007669"/>
    <property type="project" value="UniProtKB-KW"/>
</dbReference>
<feature type="chain" id="PRO_5035382574" evidence="15">
    <location>
        <begin position="29"/>
        <end position="991"/>
    </location>
</feature>
<reference evidence="19" key="1">
    <citation type="submission" date="2018-07" db="EMBL/GenBank/DDBJ databases">
        <authorList>
            <person name="Gao Z.-S."/>
            <person name="Jia H.-M."/>
            <person name="Jia H.-J."/>
            <person name="Cai Q.-L."/>
            <person name="Wang Y."/>
            <person name="Zhao H.-B."/>
        </authorList>
    </citation>
    <scope>NUCLEOTIDE SEQUENCE</scope>
    <source>
        <tissue evidence="19">Leaves</tissue>
    </source>
</reference>
<evidence type="ECO:0000313" key="20">
    <source>
        <dbReference type="Proteomes" id="UP000516437"/>
    </source>
</evidence>
<proteinExistence type="predicted"/>
<evidence type="ECO:0000313" key="19">
    <source>
        <dbReference type="EMBL" id="KAB1219314.1"/>
    </source>
</evidence>
<evidence type="ECO:0000256" key="5">
    <source>
        <dbReference type="ARBA" id="ARBA00022729"/>
    </source>
</evidence>
<dbReference type="Gene3D" id="2.10.25.10">
    <property type="entry name" value="Laminin"/>
    <property type="match status" value="1"/>
</dbReference>